<name>A0A0E9VPX8_ANGAN</name>
<evidence type="ECO:0000313" key="2">
    <source>
        <dbReference type="EMBL" id="JAH80096.1"/>
    </source>
</evidence>
<protein>
    <submittedName>
        <fullName evidence="2">Uncharacterized protein</fullName>
    </submittedName>
</protein>
<evidence type="ECO:0000256" key="1">
    <source>
        <dbReference type="SAM" id="MobiDB-lite"/>
    </source>
</evidence>
<organism evidence="2">
    <name type="scientific">Anguilla anguilla</name>
    <name type="common">European freshwater eel</name>
    <name type="synonym">Muraena anguilla</name>
    <dbReference type="NCBI Taxonomy" id="7936"/>
    <lineage>
        <taxon>Eukaryota</taxon>
        <taxon>Metazoa</taxon>
        <taxon>Chordata</taxon>
        <taxon>Craniata</taxon>
        <taxon>Vertebrata</taxon>
        <taxon>Euteleostomi</taxon>
        <taxon>Actinopterygii</taxon>
        <taxon>Neopterygii</taxon>
        <taxon>Teleostei</taxon>
        <taxon>Anguilliformes</taxon>
        <taxon>Anguillidae</taxon>
        <taxon>Anguilla</taxon>
    </lineage>
</organism>
<sequence>MTSSPTSLLRNIKKKNPPTTQLTTEQKKKKKPNLVKLYKKV</sequence>
<dbReference type="AlphaFoldDB" id="A0A0E9VPX8"/>
<dbReference type="EMBL" id="GBXM01028481">
    <property type="protein sequence ID" value="JAH80096.1"/>
    <property type="molecule type" value="Transcribed_RNA"/>
</dbReference>
<proteinExistence type="predicted"/>
<accession>A0A0E9VPX8</accession>
<feature type="region of interest" description="Disordered" evidence="1">
    <location>
        <begin position="1"/>
        <end position="41"/>
    </location>
</feature>
<reference evidence="2" key="1">
    <citation type="submission" date="2014-11" db="EMBL/GenBank/DDBJ databases">
        <authorList>
            <person name="Amaro Gonzalez C."/>
        </authorList>
    </citation>
    <scope>NUCLEOTIDE SEQUENCE</scope>
</reference>
<feature type="compositionally biased region" description="Basic residues" evidence="1">
    <location>
        <begin position="27"/>
        <end position="41"/>
    </location>
</feature>
<reference evidence="2" key="2">
    <citation type="journal article" date="2015" name="Fish Shellfish Immunol.">
        <title>Early steps in the European eel (Anguilla anguilla)-Vibrio vulnificus interaction in the gills: Role of the RtxA13 toxin.</title>
        <authorList>
            <person name="Callol A."/>
            <person name="Pajuelo D."/>
            <person name="Ebbesson L."/>
            <person name="Teles M."/>
            <person name="MacKenzie S."/>
            <person name="Amaro C."/>
        </authorList>
    </citation>
    <scope>NUCLEOTIDE SEQUENCE</scope>
</reference>